<evidence type="ECO:0000256" key="1">
    <source>
        <dbReference type="SAM" id="Phobius"/>
    </source>
</evidence>
<feature type="transmembrane region" description="Helical" evidence="1">
    <location>
        <begin position="178"/>
        <end position="195"/>
    </location>
</feature>
<keyword evidence="1" id="KW-0472">Membrane</keyword>
<evidence type="ECO:0000313" key="3">
    <source>
        <dbReference type="Proteomes" id="UP000034588"/>
    </source>
</evidence>
<dbReference type="EMBL" id="LCQD01000040">
    <property type="protein sequence ID" value="KKW10339.1"/>
    <property type="molecule type" value="Genomic_DNA"/>
</dbReference>
<name>A0A0G1YVE8_9BACT</name>
<feature type="transmembrane region" description="Helical" evidence="1">
    <location>
        <begin position="320"/>
        <end position="339"/>
    </location>
</feature>
<protein>
    <submittedName>
        <fullName evidence="2">Integral membrane protein</fullName>
    </submittedName>
</protein>
<reference evidence="2 3" key="1">
    <citation type="journal article" date="2015" name="Nature">
        <title>rRNA introns, odd ribosomes, and small enigmatic genomes across a large radiation of phyla.</title>
        <authorList>
            <person name="Brown C.T."/>
            <person name="Hug L.A."/>
            <person name="Thomas B.C."/>
            <person name="Sharon I."/>
            <person name="Castelle C.J."/>
            <person name="Singh A."/>
            <person name="Wilkins M.J."/>
            <person name="Williams K.H."/>
            <person name="Banfield J.F."/>
        </authorList>
    </citation>
    <scope>NUCLEOTIDE SEQUENCE [LARGE SCALE GENOMIC DNA]</scope>
</reference>
<proteinExistence type="predicted"/>
<dbReference type="Pfam" id="PF26314">
    <property type="entry name" value="MptA_B_family"/>
    <property type="match status" value="1"/>
</dbReference>
<dbReference type="AlphaFoldDB" id="A0A0G1YVE8"/>
<gene>
    <name evidence="2" type="ORF">UY48_C0040G0004</name>
</gene>
<keyword evidence="1" id="KW-0812">Transmembrane</keyword>
<accession>A0A0G1YVE8</accession>
<feature type="transmembrane region" description="Helical" evidence="1">
    <location>
        <begin position="65"/>
        <end position="82"/>
    </location>
</feature>
<feature type="transmembrane region" description="Helical" evidence="1">
    <location>
        <begin position="291"/>
        <end position="308"/>
    </location>
</feature>
<feature type="transmembrane region" description="Helical" evidence="1">
    <location>
        <begin position="148"/>
        <end position="171"/>
    </location>
</feature>
<sequence length="347" mass="40101">MILFIYIFSLIFLSVFSYGFIDPHLSTSLAYVAYDYRSVAAILFFILLVILFSLYVYFLKHTPKIWIIPAAAGILLFSYPALTYDLFNYITTAKVAFTHGENPYVVMPVEIPNEPNLAFTRAANKFALYGPVWIALTAIPHTLGSGNIWATMFAFKFMNVATYFGFCYFIWKVTKNSMNVIFFALNPLVLIEVIMNGHNDIYMIFLALVALKYKNIFALVASWFIKGATLILAPLQLLKITWEKTLVAAYWLLAFVFFVFAPIREELYPWYAVWLIATASLMNFKSHKHLLGFTMVLSFALELRHLPYMWMGYYEGPGPILRTLLTVIPMALFFVWFVWKKTKLKLF</sequence>
<feature type="transmembrane region" description="Helical" evidence="1">
    <location>
        <begin position="41"/>
        <end position="58"/>
    </location>
</feature>
<comment type="caution">
    <text evidence="2">The sequence shown here is derived from an EMBL/GenBank/DDBJ whole genome shotgun (WGS) entry which is preliminary data.</text>
</comment>
<feature type="transmembrane region" description="Helical" evidence="1">
    <location>
        <begin position="245"/>
        <end position="261"/>
    </location>
</feature>
<dbReference type="Proteomes" id="UP000034588">
    <property type="component" value="Unassembled WGS sequence"/>
</dbReference>
<feature type="transmembrane region" description="Helical" evidence="1">
    <location>
        <begin position="267"/>
        <end position="284"/>
    </location>
</feature>
<organism evidence="2 3">
    <name type="scientific">Candidatus Gottesmanbacteria bacterium GW2011_GWB1_49_7</name>
    <dbReference type="NCBI Taxonomy" id="1618448"/>
    <lineage>
        <taxon>Bacteria</taxon>
        <taxon>Candidatus Gottesmaniibacteriota</taxon>
    </lineage>
</organism>
<evidence type="ECO:0000313" key="2">
    <source>
        <dbReference type="EMBL" id="KKW10339.1"/>
    </source>
</evidence>
<keyword evidence="1" id="KW-1133">Transmembrane helix</keyword>